<dbReference type="Pfam" id="PF00512">
    <property type="entry name" value="HisKA"/>
    <property type="match status" value="1"/>
</dbReference>
<dbReference type="GO" id="GO:0000155">
    <property type="term" value="F:phosphorelay sensor kinase activity"/>
    <property type="evidence" value="ECO:0007669"/>
    <property type="project" value="InterPro"/>
</dbReference>
<dbReference type="EMBL" id="BBYR01000006">
    <property type="protein sequence ID" value="GAP34219.1"/>
    <property type="molecule type" value="Genomic_DNA"/>
</dbReference>
<comment type="subcellular location">
    <subcellularLocation>
        <location evidence="2 14">Cell inner membrane</location>
    </subcellularLocation>
</comment>
<dbReference type="InterPro" id="IPR006290">
    <property type="entry name" value="CztS_silS_copS"/>
</dbReference>
<dbReference type="Pfam" id="PF00672">
    <property type="entry name" value="HAMP"/>
    <property type="match status" value="1"/>
</dbReference>
<evidence type="ECO:0000256" key="3">
    <source>
        <dbReference type="ARBA" id="ARBA00022475"/>
    </source>
</evidence>
<keyword evidence="7 14" id="KW-0812">Transmembrane</keyword>
<dbReference type="InterPro" id="IPR036097">
    <property type="entry name" value="HisK_dim/P_sf"/>
</dbReference>
<accession>A0A0K8NVC6</accession>
<dbReference type="PROSITE" id="PS50885">
    <property type="entry name" value="HAMP"/>
    <property type="match status" value="1"/>
</dbReference>
<reference evidence="17 18" key="2">
    <citation type="journal article" date="2016" name="Science">
        <title>A bacterium that degrades and assimilates poly(ethylene terephthalate).</title>
        <authorList>
            <person name="Yoshida S."/>
            <person name="Hiraga K."/>
            <person name="Takehana T."/>
            <person name="Taniguchi I."/>
            <person name="Yamaji H."/>
            <person name="Maeda Y."/>
            <person name="Toyohara K."/>
            <person name="Miyamoto K."/>
            <person name="Kimura Y."/>
            <person name="Oda K."/>
        </authorList>
    </citation>
    <scope>NUCLEOTIDE SEQUENCE [LARGE SCALE GENOMIC DNA]</scope>
    <source>
        <strain evidence="18">NBRC 110686 / TISTR 2288 / 201-F6</strain>
    </source>
</reference>
<evidence type="ECO:0000256" key="6">
    <source>
        <dbReference type="ARBA" id="ARBA00022679"/>
    </source>
</evidence>
<dbReference type="PROSITE" id="PS50109">
    <property type="entry name" value="HIS_KIN"/>
    <property type="match status" value="1"/>
</dbReference>
<evidence type="ECO:0000256" key="12">
    <source>
        <dbReference type="ARBA" id="ARBA00023012"/>
    </source>
</evidence>
<evidence type="ECO:0000256" key="2">
    <source>
        <dbReference type="ARBA" id="ARBA00004533"/>
    </source>
</evidence>
<keyword evidence="6 14" id="KW-0808">Transferase</keyword>
<keyword evidence="11 14" id="KW-1133">Transmembrane helix</keyword>
<dbReference type="InterPro" id="IPR003661">
    <property type="entry name" value="HisK_dim/P_dom"/>
</dbReference>
<dbReference type="GO" id="GO:0005524">
    <property type="term" value="F:ATP binding"/>
    <property type="evidence" value="ECO:0007669"/>
    <property type="project" value="UniProtKB-KW"/>
</dbReference>
<keyword evidence="18" id="KW-1185">Reference proteome</keyword>
<dbReference type="Pfam" id="PF02518">
    <property type="entry name" value="HATPase_c"/>
    <property type="match status" value="1"/>
</dbReference>
<dbReference type="InterPro" id="IPR036890">
    <property type="entry name" value="HATPase_C_sf"/>
</dbReference>
<evidence type="ECO:0000256" key="4">
    <source>
        <dbReference type="ARBA" id="ARBA00022519"/>
    </source>
</evidence>
<evidence type="ECO:0000256" key="9">
    <source>
        <dbReference type="ARBA" id="ARBA00022777"/>
    </source>
</evidence>
<dbReference type="SMART" id="SM00304">
    <property type="entry name" value="HAMP"/>
    <property type="match status" value="1"/>
</dbReference>
<evidence type="ECO:0000256" key="13">
    <source>
        <dbReference type="ARBA" id="ARBA00023136"/>
    </source>
</evidence>
<dbReference type="InterPro" id="IPR004358">
    <property type="entry name" value="Sig_transdc_His_kin-like_C"/>
</dbReference>
<comment type="function">
    <text evidence="14">Member of a two-component regulatory system.</text>
</comment>
<dbReference type="InterPro" id="IPR003594">
    <property type="entry name" value="HATPase_dom"/>
</dbReference>
<evidence type="ECO:0000256" key="14">
    <source>
        <dbReference type="RuleBase" id="RU364088"/>
    </source>
</evidence>
<protein>
    <recommendedName>
        <fullName evidence="14">Sensor protein</fullName>
        <ecNumber evidence="14">2.7.13.3</ecNumber>
    </recommendedName>
</protein>
<keyword evidence="5" id="KW-0597">Phosphoprotein</keyword>
<dbReference type="PRINTS" id="PR00344">
    <property type="entry name" value="BCTRLSENSOR"/>
</dbReference>
<organism evidence="17 18">
    <name type="scientific">Piscinibacter sakaiensis</name>
    <name type="common">Ideonella sakaiensis</name>
    <dbReference type="NCBI Taxonomy" id="1547922"/>
    <lineage>
        <taxon>Bacteria</taxon>
        <taxon>Pseudomonadati</taxon>
        <taxon>Pseudomonadota</taxon>
        <taxon>Betaproteobacteria</taxon>
        <taxon>Burkholderiales</taxon>
        <taxon>Sphaerotilaceae</taxon>
        <taxon>Piscinibacter</taxon>
    </lineage>
</organism>
<dbReference type="PANTHER" id="PTHR45436">
    <property type="entry name" value="SENSOR HISTIDINE KINASE YKOH"/>
    <property type="match status" value="1"/>
</dbReference>
<name>A0A0K8NVC6_PISS1</name>
<sequence length="442" mass="47377">MSRLHAGSLDRRLARWLALLALAGLTLTCLGVYTATTLSFEDRQADTLRQKQLQVRHLIAEAGVVGNAALTHKLDDAMVGRQDLTLVLTDAKGQVLYAGPTAPPLRQTLVTRFEAATASGPVQATLTLDTTEDDRVLSRLARTLAAAALAGSIVIAIGGFTLVQLGLRPVRNLALQVQALAADTLDRRLDGSAQPEELAALVQHVNDLLDRLHRAYEQLEAFNADVAHELFTPLATLIGGTEVALRKAREADELRDVLGEHLEELQRMSLIVQDMLFLSQADRGAKARREAVQSLADVASAVAELHEAHMEEAGLRWRVDGDAAGAVDSRLLQRALSNLIGNATRHALRGSEVVVRIEANRDEASLSVVNQGATIAPEHLPRLFDRFYRVDASRSGAARNHGLGLAIVAAIARMHDGRVAATSSDGTTSIGLVIPTTPTEAA</sequence>
<evidence type="ECO:0000256" key="1">
    <source>
        <dbReference type="ARBA" id="ARBA00000085"/>
    </source>
</evidence>
<comment type="caution">
    <text evidence="17">The sequence shown here is derived from an EMBL/GenBank/DDBJ whole genome shotgun (WGS) entry which is preliminary data.</text>
</comment>
<dbReference type="SMART" id="SM00388">
    <property type="entry name" value="HisKA"/>
    <property type="match status" value="1"/>
</dbReference>
<dbReference type="InterPro" id="IPR003660">
    <property type="entry name" value="HAMP_dom"/>
</dbReference>
<dbReference type="AlphaFoldDB" id="A0A0K8NVC6"/>
<evidence type="ECO:0000256" key="11">
    <source>
        <dbReference type="ARBA" id="ARBA00022989"/>
    </source>
</evidence>
<dbReference type="SMART" id="SM00387">
    <property type="entry name" value="HATPase_c"/>
    <property type="match status" value="1"/>
</dbReference>
<feature type="domain" description="HAMP" evidence="16">
    <location>
        <begin position="164"/>
        <end position="217"/>
    </location>
</feature>
<comment type="catalytic activity">
    <reaction evidence="1 14">
        <text>ATP + protein L-histidine = ADP + protein N-phospho-L-histidine.</text>
        <dbReference type="EC" id="2.7.13.3"/>
    </reaction>
</comment>
<keyword evidence="4 14" id="KW-0997">Cell inner membrane</keyword>
<keyword evidence="12 14" id="KW-0902">Two-component regulatory system</keyword>
<dbReference type="RefSeq" id="WP_054018347.1">
    <property type="nucleotide sequence ID" value="NZ_BBYR01000006.1"/>
</dbReference>
<evidence type="ECO:0000259" key="16">
    <source>
        <dbReference type="PROSITE" id="PS50885"/>
    </source>
</evidence>
<dbReference type="SUPFAM" id="SSF47384">
    <property type="entry name" value="Homodimeric domain of signal transducing histidine kinase"/>
    <property type="match status" value="1"/>
</dbReference>
<dbReference type="InterPro" id="IPR005467">
    <property type="entry name" value="His_kinase_dom"/>
</dbReference>
<evidence type="ECO:0000313" key="17">
    <source>
        <dbReference type="EMBL" id="GAP34219.1"/>
    </source>
</evidence>
<dbReference type="Proteomes" id="UP000037660">
    <property type="component" value="Unassembled WGS sequence"/>
</dbReference>
<feature type="transmembrane region" description="Helical" evidence="14">
    <location>
        <begin position="144"/>
        <end position="163"/>
    </location>
</feature>
<dbReference type="PANTHER" id="PTHR45436:SF9">
    <property type="entry name" value="SENSOR PROTEIN"/>
    <property type="match status" value="1"/>
</dbReference>
<dbReference type="CDD" id="cd00082">
    <property type="entry name" value="HisKA"/>
    <property type="match status" value="1"/>
</dbReference>
<dbReference type="SUPFAM" id="SSF55874">
    <property type="entry name" value="ATPase domain of HSP90 chaperone/DNA topoisomerase II/histidine kinase"/>
    <property type="match status" value="1"/>
</dbReference>
<evidence type="ECO:0000256" key="8">
    <source>
        <dbReference type="ARBA" id="ARBA00022741"/>
    </source>
</evidence>
<gene>
    <name evidence="17" type="ORF">ISF6_3998</name>
</gene>
<dbReference type="Gene3D" id="1.10.287.130">
    <property type="match status" value="1"/>
</dbReference>
<evidence type="ECO:0000313" key="18">
    <source>
        <dbReference type="Proteomes" id="UP000037660"/>
    </source>
</evidence>
<evidence type="ECO:0000256" key="5">
    <source>
        <dbReference type="ARBA" id="ARBA00022553"/>
    </source>
</evidence>
<proteinExistence type="predicted"/>
<evidence type="ECO:0000256" key="7">
    <source>
        <dbReference type="ARBA" id="ARBA00022692"/>
    </source>
</evidence>
<dbReference type="OrthoDB" id="9786919at2"/>
<dbReference type="GO" id="GO:0005886">
    <property type="term" value="C:plasma membrane"/>
    <property type="evidence" value="ECO:0007669"/>
    <property type="project" value="UniProtKB-SubCell"/>
</dbReference>
<dbReference type="InterPro" id="IPR050428">
    <property type="entry name" value="TCS_sensor_his_kinase"/>
</dbReference>
<dbReference type="Gene3D" id="6.10.340.10">
    <property type="match status" value="1"/>
</dbReference>
<keyword evidence="3 14" id="KW-1003">Cell membrane</keyword>
<feature type="domain" description="Histidine kinase" evidence="15">
    <location>
        <begin position="225"/>
        <end position="438"/>
    </location>
</feature>
<dbReference type="STRING" id="1547922.ISF6_3998"/>
<keyword evidence="13 14" id="KW-0472">Membrane</keyword>
<keyword evidence="8 14" id="KW-0547">Nucleotide-binding</keyword>
<keyword evidence="9 14" id="KW-0418">Kinase</keyword>
<dbReference type="NCBIfam" id="TIGR01386">
    <property type="entry name" value="cztS_silS_copS"/>
    <property type="match status" value="1"/>
</dbReference>
<evidence type="ECO:0000256" key="10">
    <source>
        <dbReference type="ARBA" id="ARBA00022840"/>
    </source>
</evidence>
<dbReference type="Gene3D" id="3.30.565.10">
    <property type="entry name" value="Histidine kinase-like ATPase, C-terminal domain"/>
    <property type="match status" value="1"/>
</dbReference>
<dbReference type="EC" id="2.7.13.3" evidence="14"/>
<keyword evidence="10 14" id="KW-0067">ATP-binding</keyword>
<reference evidence="18" key="1">
    <citation type="submission" date="2015-07" db="EMBL/GenBank/DDBJ databases">
        <title>Discovery of a poly(ethylene terephthalate assimilation.</title>
        <authorList>
            <person name="Yoshida S."/>
            <person name="Hiraga K."/>
            <person name="Takehana T."/>
            <person name="Taniguchi I."/>
            <person name="Yamaji H."/>
            <person name="Maeda Y."/>
            <person name="Toyohara K."/>
            <person name="Miyamoto K."/>
            <person name="Kimura Y."/>
            <person name="Oda K."/>
        </authorList>
    </citation>
    <scope>NUCLEOTIDE SEQUENCE [LARGE SCALE GENOMIC DNA]</scope>
    <source>
        <strain evidence="18">NBRC 110686 / TISTR 2288 / 201-F6</strain>
    </source>
</reference>
<dbReference type="CDD" id="cd00075">
    <property type="entry name" value="HATPase"/>
    <property type="match status" value="1"/>
</dbReference>
<evidence type="ECO:0000259" key="15">
    <source>
        <dbReference type="PROSITE" id="PS50109"/>
    </source>
</evidence>